<dbReference type="GO" id="GO:0005840">
    <property type="term" value="C:ribosome"/>
    <property type="evidence" value="ECO:0007669"/>
    <property type="project" value="UniProtKB-KW"/>
</dbReference>
<evidence type="ECO:0000256" key="6">
    <source>
        <dbReference type="ARBA" id="ARBA00035255"/>
    </source>
</evidence>
<evidence type="ECO:0000256" key="2">
    <source>
        <dbReference type="ARBA" id="ARBA00022730"/>
    </source>
</evidence>
<dbReference type="GO" id="GO:0003735">
    <property type="term" value="F:structural constituent of ribosome"/>
    <property type="evidence" value="ECO:0007669"/>
    <property type="project" value="UniProtKB-UniRule"/>
</dbReference>
<name>A0A932YVX4_9BACT</name>
<dbReference type="Pfam" id="PF00333">
    <property type="entry name" value="Ribosomal_S5"/>
    <property type="match status" value="1"/>
</dbReference>
<sequence>MPRRERRGGPERERSEYDQKLLDVRRVARVVAGGRRFSFRVTVVIGNRRGKVAVAVAKGADVATAIEKATSRAKKHLAAIAITAAGSIAHEVGAKYGAARVRLWPRPSGSGIVAGGAVRAVVELAGIANISSKILSRTPNKLTNAMATLEALKQL</sequence>
<dbReference type="SUPFAM" id="SSF54768">
    <property type="entry name" value="dsRNA-binding domain-like"/>
    <property type="match status" value="1"/>
</dbReference>
<keyword evidence="5 8" id="KW-0687">Ribonucleoprotein</keyword>
<dbReference type="GO" id="GO:0019843">
    <property type="term" value="F:rRNA binding"/>
    <property type="evidence" value="ECO:0007669"/>
    <property type="project" value="UniProtKB-KW"/>
</dbReference>
<evidence type="ECO:0000256" key="1">
    <source>
        <dbReference type="ARBA" id="ARBA00008945"/>
    </source>
</evidence>
<dbReference type="PANTHER" id="PTHR48432:SF1">
    <property type="entry name" value="S5 DRBM DOMAIN-CONTAINING PROTEIN"/>
    <property type="match status" value="1"/>
</dbReference>
<protein>
    <recommendedName>
        <fullName evidence="6">Small ribosomal subunit protein uS5</fullName>
    </recommendedName>
    <alternativeName>
        <fullName evidence="7">30S ribosomal protein S5</fullName>
    </alternativeName>
</protein>
<evidence type="ECO:0000256" key="5">
    <source>
        <dbReference type="ARBA" id="ARBA00023274"/>
    </source>
</evidence>
<proteinExistence type="inferred from homology"/>
<dbReference type="Gene3D" id="3.30.230.10">
    <property type="match status" value="1"/>
</dbReference>
<dbReference type="GO" id="GO:0005737">
    <property type="term" value="C:cytoplasm"/>
    <property type="evidence" value="ECO:0007669"/>
    <property type="project" value="UniProtKB-ARBA"/>
</dbReference>
<evidence type="ECO:0000256" key="9">
    <source>
        <dbReference type="RuleBase" id="RU003823"/>
    </source>
</evidence>
<evidence type="ECO:0000256" key="7">
    <source>
        <dbReference type="ARBA" id="ARBA00035519"/>
    </source>
</evidence>
<gene>
    <name evidence="11" type="ORF">HY474_00170</name>
</gene>
<evidence type="ECO:0000256" key="8">
    <source>
        <dbReference type="PROSITE-ProRule" id="PRU00268"/>
    </source>
</evidence>
<dbReference type="GO" id="GO:1990904">
    <property type="term" value="C:ribonucleoprotein complex"/>
    <property type="evidence" value="ECO:0007669"/>
    <property type="project" value="UniProtKB-UniRule"/>
</dbReference>
<dbReference type="Gene3D" id="3.30.160.20">
    <property type="match status" value="1"/>
</dbReference>
<dbReference type="InterPro" id="IPR000851">
    <property type="entry name" value="Ribosomal_uS5"/>
</dbReference>
<evidence type="ECO:0000256" key="3">
    <source>
        <dbReference type="ARBA" id="ARBA00022884"/>
    </source>
</evidence>
<reference evidence="11" key="1">
    <citation type="submission" date="2020-07" db="EMBL/GenBank/DDBJ databases">
        <title>Huge and variable diversity of episymbiotic CPR bacteria and DPANN archaea in groundwater ecosystems.</title>
        <authorList>
            <person name="He C.Y."/>
            <person name="Keren R."/>
            <person name="Whittaker M."/>
            <person name="Farag I.F."/>
            <person name="Doudna J."/>
            <person name="Cate J.H.D."/>
            <person name="Banfield J.F."/>
        </authorList>
    </citation>
    <scope>NUCLEOTIDE SEQUENCE</scope>
    <source>
        <strain evidence="11">NC_groundwater_1226_Ag_S-0.1um_59_124</strain>
    </source>
</reference>
<dbReference type="PROSITE" id="PS50881">
    <property type="entry name" value="S5_DSRBD"/>
    <property type="match status" value="1"/>
</dbReference>
<evidence type="ECO:0000313" key="12">
    <source>
        <dbReference type="Proteomes" id="UP000704960"/>
    </source>
</evidence>
<dbReference type="FunFam" id="3.30.230.10:FF:000002">
    <property type="entry name" value="30S ribosomal protein S5"/>
    <property type="match status" value="1"/>
</dbReference>
<dbReference type="InterPro" id="IPR014721">
    <property type="entry name" value="Ribsml_uS5_D2-typ_fold_subgr"/>
</dbReference>
<dbReference type="GO" id="GO:0006412">
    <property type="term" value="P:translation"/>
    <property type="evidence" value="ECO:0007669"/>
    <property type="project" value="InterPro"/>
</dbReference>
<keyword evidence="2" id="KW-0699">rRNA-binding</keyword>
<dbReference type="EMBL" id="JACQMJ010000004">
    <property type="protein sequence ID" value="MBI4132030.1"/>
    <property type="molecule type" value="Genomic_DNA"/>
</dbReference>
<dbReference type="Proteomes" id="UP000704960">
    <property type="component" value="Unassembled WGS sequence"/>
</dbReference>
<dbReference type="SUPFAM" id="SSF54211">
    <property type="entry name" value="Ribosomal protein S5 domain 2-like"/>
    <property type="match status" value="1"/>
</dbReference>
<dbReference type="AlphaFoldDB" id="A0A932YVX4"/>
<evidence type="ECO:0000256" key="4">
    <source>
        <dbReference type="ARBA" id="ARBA00022980"/>
    </source>
</evidence>
<feature type="domain" description="S5 DRBM" evidence="10">
    <location>
        <begin position="17"/>
        <end position="80"/>
    </location>
</feature>
<dbReference type="InterPro" id="IPR005324">
    <property type="entry name" value="Ribosomal_uS5_C"/>
</dbReference>
<keyword evidence="3" id="KW-0694">RNA-binding</keyword>
<evidence type="ECO:0000313" key="11">
    <source>
        <dbReference type="EMBL" id="MBI4132030.1"/>
    </source>
</evidence>
<keyword evidence="4 8" id="KW-0689">Ribosomal protein</keyword>
<dbReference type="InterPro" id="IPR013810">
    <property type="entry name" value="Ribosomal_uS5_N"/>
</dbReference>
<organism evidence="11 12">
    <name type="scientific">Candidatus Sungiibacteriota bacterium</name>
    <dbReference type="NCBI Taxonomy" id="2750080"/>
    <lineage>
        <taxon>Bacteria</taxon>
        <taxon>Candidatus Sungiibacteriota</taxon>
    </lineage>
</organism>
<comment type="caution">
    <text evidence="11">The sequence shown here is derived from an EMBL/GenBank/DDBJ whole genome shotgun (WGS) entry which is preliminary data.</text>
</comment>
<accession>A0A932YVX4</accession>
<dbReference type="InterPro" id="IPR020568">
    <property type="entry name" value="Ribosomal_Su5_D2-typ_SF"/>
</dbReference>
<dbReference type="PANTHER" id="PTHR48432">
    <property type="entry name" value="S5 DRBM DOMAIN-CONTAINING PROTEIN"/>
    <property type="match status" value="1"/>
</dbReference>
<evidence type="ECO:0000259" key="10">
    <source>
        <dbReference type="PROSITE" id="PS50881"/>
    </source>
</evidence>
<dbReference type="Pfam" id="PF03719">
    <property type="entry name" value="Ribosomal_S5_C"/>
    <property type="match status" value="1"/>
</dbReference>
<comment type="similarity">
    <text evidence="1 9">Belongs to the universal ribosomal protein uS5 family.</text>
</comment>